<feature type="transmembrane region" description="Helical" evidence="1">
    <location>
        <begin position="306"/>
        <end position="332"/>
    </location>
</feature>
<reference evidence="2" key="1">
    <citation type="submission" date="2018-11" db="EMBL/GenBank/DDBJ databases">
        <authorList>
            <consortium name="Pathogen Informatics"/>
        </authorList>
    </citation>
    <scope>NUCLEOTIDE SEQUENCE</scope>
</reference>
<dbReference type="AlphaFoldDB" id="A0A3S5B669"/>
<feature type="transmembrane region" description="Helical" evidence="1">
    <location>
        <begin position="197"/>
        <end position="220"/>
    </location>
</feature>
<feature type="transmembrane region" description="Helical" evidence="1">
    <location>
        <begin position="406"/>
        <end position="425"/>
    </location>
</feature>
<dbReference type="EMBL" id="CAAALY010269480">
    <property type="protein sequence ID" value="VEL41472.1"/>
    <property type="molecule type" value="Genomic_DNA"/>
</dbReference>
<organism evidence="2 3">
    <name type="scientific">Protopolystoma xenopodis</name>
    <dbReference type="NCBI Taxonomy" id="117903"/>
    <lineage>
        <taxon>Eukaryota</taxon>
        <taxon>Metazoa</taxon>
        <taxon>Spiralia</taxon>
        <taxon>Lophotrochozoa</taxon>
        <taxon>Platyhelminthes</taxon>
        <taxon>Monogenea</taxon>
        <taxon>Polyopisthocotylea</taxon>
        <taxon>Polystomatidea</taxon>
        <taxon>Polystomatidae</taxon>
        <taxon>Protopolystoma</taxon>
    </lineage>
</organism>
<evidence type="ECO:0000256" key="1">
    <source>
        <dbReference type="SAM" id="Phobius"/>
    </source>
</evidence>
<comment type="caution">
    <text evidence="2">The sequence shown here is derived from an EMBL/GenBank/DDBJ whole genome shotgun (WGS) entry which is preliminary data.</text>
</comment>
<evidence type="ECO:0000313" key="2">
    <source>
        <dbReference type="EMBL" id="VEL41472.1"/>
    </source>
</evidence>
<protein>
    <submittedName>
        <fullName evidence="2">Uncharacterized protein</fullName>
    </submittedName>
</protein>
<name>A0A3S5B669_9PLAT</name>
<evidence type="ECO:0000313" key="3">
    <source>
        <dbReference type="Proteomes" id="UP000784294"/>
    </source>
</evidence>
<dbReference type="Proteomes" id="UP000784294">
    <property type="component" value="Unassembled WGS sequence"/>
</dbReference>
<keyword evidence="3" id="KW-1185">Reference proteome</keyword>
<feature type="transmembrane region" description="Helical" evidence="1">
    <location>
        <begin position="150"/>
        <end position="172"/>
    </location>
</feature>
<keyword evidence="1" id="KW-1133">Transmembrane helix</keyword>
<sequence>MPKLELFWPTSFHFLAPLGNATGAFAELAQFAQLAGGRVLDADGDGDGNGNGDGNGDGEALLAPTCASMSRGSGVSLTRDYLLEEAGFRQTALGLSLVCDVFILLGNGLLVLSLFASGRLVCSPGRPALPGPMATATATATRRHNQLDRLLLVLALLHLASVLLPGLFWAYLDAATRPDGLAAPGAPRRLALLPNVYAAYQTGHLCLQLGVLVVVVSLCLDRLVVGLQLRRACAAMHRLDQLSFAVAVADAVAVAAPRATVKSTSSQSLFSLRAGLLVAGLCPAARLVSLRLALWPPGRAAPRRRLVLLVAGFVLVCLCIMLVSLACSGRALQRSRRQRLRRLRSRSLSRLQLLGPPGQTGCLAGRTRAKDRLRICRPADEPLTEAYCLCPGCRRRRRIDRLTDSWQQYLSVCLLAACSGLMWTFTAVSRHDNPPSLLFELGSVGAQSEDTCLSDSGPTVRRWPKMRQPEYSSF</sequence>
<keyword evidence="1" id="KW-0812">Transmembrane</keyword>
<gene>
    <name evidence="2" type="ORF">PXEA_LOCUS34912</name>
</gene>
<proteinExistence type="predicted"/>
<accession>A0A3S5B669</accession>
<keyword evidence="1" id="KW-0472">Membrane</keyword>
<feature type="transmembrane region" description="Helical" evidence="1">
    <location>
        <begin position="274"/>
        <end position="294"/>
    </location>
</feature>
<feature type="transmembrane region" description="Helical" evidence="1">
    <location>
        <begin position="92"/>
        <end position="116"/>
    </location>
</feature>